<comment type="caution">
    <text evidence="2">The sequence shown here is derived from an EMBL/GenBank/DDBJ whole genome shotgun (WGS) entry which is preliminary data.</text>
</comment>
<organism evidence="2 3">
    <name type="scientific">Pleurotus eryngii</name>
    <name type="common">Boletus of the steppes</name>
    <dbReference type="NCBI Taxonomy" id="5323"/>
    <lineage>
        <taxon>Eukaryota</taxon>
        <taxon>Fungi</taxon>
        <taxon>Dikarya</taxon>
        <taxon>Basidiomycota</taxon>
        <taxon>Agaricomycotina</taxon>
        <taxon>Agaricomycetes</taxon>
        <taxon>Agaricomycetidae</taxon>
        <taxon>Agaricales</taxon>
        <taxon>Pleurotineae</taxon>
        <taxon>Pleurotaceae</taxon>
        <taxon>Pleurotus</taxon>
    </lineage>
</organism>
<reference evidence="2" key="1">
    <citation type="submission" date="2020-11" db="EMBL/GenBank/DDBJ databases">
        <authorList>
            <consortium name="DOE Joint Genome Institute"/>
            <person name="Ahrendt S."/>
            <person name="Riley R."/>
            <person name="Andreopoulos W."/>
            <person name="Labutti K."/>
            <person name="Pangilinan J."/>
            <person name="Ruiz-Duenas F.J."/>
            <person name="Barrasa J.M."/>
            <person name="Sanchez-Garcia M."/>
            <person name="Camarero S."/>
            <person name="Miyauchi S."/>
            <person name="Serrano A."/>
            <person name="Linde D."/>
            <person name="Babiker R."/>
            <person name="Drula E."/>
            <person name="Ayuso-Fernandez I."/>
            <person name="Pacheco R."/>
            <person name="Padilla G."/>
            <person name="Ferreira P."/>
            <person name="Barriuso J."/>
            <person name="Kellner H."/>
            <person name="Castanera R."/>
            <person name="Alfaro M."/>
            <person name="Ramirez L."/>
            <person name="Pisabarro A.G."/>
            <person name="Kuo A."/>
            <person name="Tritt A."/>
            <person name="Lipzen A."/>
            <person name="He G."/>
            <person name="Yan M."/>
            <person name="Ng V."/>
            <person name="Cullen D."/>
            <person name="Martin F."/>
            <person name="Rosso M.-N."/>
            <person name="Henrissat B."/>
            <person name="Hibbett D."/>
            <person name="Martinez A.T."/>
            <person name="Grigoriev I.V."/>
        </authorList>
    </citation>
    <scope>NUCLEOTIDE SEQUENCE</scope>
    <source>
        <strain evidence="2">ATCC 90797</strain>
    </source>
</reference>
<protein>
    <submittedName>
        <fullName evidence="2">Uncharacterized protein</fullName>
    </submittedName>
</protein>
<evidence type="ECO:0000256" key="1">
    <source>
        <dbReference type="SAM" id="MobiDB-lite"/>
    </source>
</evidence>
<accession>A0A9P5ZK99</accession>
<dbReference type="Proteomes" id="UP000807025">
    <property type="component" value="Unassembled WGS sequence"/>
</dbReference>
<evidence type="ECO:0000313" key="3">
    <source>
        <dbReference type="Proteomes" id="UP000807025"/>
    </source>
</evidence>
<dbReference type="AlphaFoldDB" id="A0A9P5ZK99"/>
<dbReference type="EMBL" id="MU154675">
    <property type="protein sequence ID" value="KAF9489319.1"/>
    <property type="molecule type" value="Genomic_DNA"/>
</dbReference>
<keyword evidence="3" id="KW-1185">Reference proteome</keyword>
<gene>
    <name evidence="2" type="ORF">BDN71DRAFT_330354</name>
</gene>
<name>A0A9P5ZK99_PLEER</name>
<sequence>MSSFTPMETPDASPCPDTRGTLSATARHQDAMSNSANCGVRQSHGILVACRSSSLPWFVAVLNGMANDSANRAMKKPRVFREYAALLRTFDERTIDSATVSLRLPPSLRTQRGADYPEAPTRILRAELTQSSSSGSLIDRHGELTQPMALVTSRLLRGLGYMGWLPVNGRARSGNGRLIACLNGIRERHRLRNMRPTRMVAAQ</sequence>
<evidence type="ECO:0000313" key="2">
    <source>
        <dbReference type="EMBL" id="KAF9489319.1"/>
    </source>
</evidence>
<feature type="region of interest" description="Disordered" evidence="1">
    <location>
        <begin position="1"/>
        <end position="22"/>
    </location>
</feature>
<proteinExistence type="predicted"/>